<comment type="caution">
    <text evidence="9">The sequence shown here is derived from an EMBL/GenBank/DDBJ whole genome shotgun (WGS) entry which is preliminary data.</text>
</comment>
<accession>A0A229NWU3</accession>
<keyword evidence="3" id="KW-0285">Flavoprotein</keyword>
<dbReference type="InterPro" id="IPR000172">
    <property type="entry name" value="GMC_OxRdtase_N"/>
</dbReference>
<feature type="binding site" evidence="5">
    <location>
        <position position="248"/>
    </location>
    <ligand>
        <name>FAD</name>
        <dbReference type="ChEBI" id="CHEBI:57692"/>
    </ligand>
</feature>
<evidence type="ECO:0000259" key="7">
    <source>
        <dbReference type="Pfam" id="PF00732"/>
    </source>
</evidence>
<dbReference type="Pfam" id="PF00732">
    <property type="entry name" value="GMC_oxred_N"/>
    <property type="match status" value="1"/>
</dbReference>
<name>A0A229NWU3_9BACL</name>
<evidence type="ECO:0000313" key="9">
    <source>
        <dbReference type="EMBL" id="OXM14271.1"/>
    </source>
</evidence>
<dbReference type="SUPFAM" id="SSF54373">
    <property type="entry name" value="FAD-linked reductases, C-terminal domain"/>
    <property type="match status" value="1"/>
</dbReference>
<feature type="compositionally biased region" description="Basic residues" evidence="6">
    <location>
        <begin position="605"/>
        <end position="617"/>
    </location>
</feature>
<dbReference type="Gene3D" id="3.30.410.40">
    <property type="match status" value="1"/>
</dbReference>
<dbReference type="InterPro" id="IPR036188">
    <property type="entry name" value="FAD/NAD-bd_sf"/>
</dbReference>
<dbReference type="InterPro" id="IPR007867">
    <property type="entry name" value="GMC_OxRtase_C"/>
</dbReference>
<dbReference type="Proteomes" id="UP000215145">
    <property type="component" value="Unassembled WGS sequence"/>
</dbReference>
<reference evidence="9 10" key="1">
    <citation type="submission" date="2017-07" db="EMBL/GenBank/DDBJ databases">
        <title>Paenibacillus herberti R33 genome sequencing and assembly.</title>
        <authorList>
            <person name="Su W."/>
        </authorList>
    </citation>
    <scope>NUCLEOTIDE SEQUENCE [LARGE SCALE GENOMIC DNA]</scope>
    <source>
        <strain evidence="9 10">R33</strain>
    </source>
</reference>
<dbReference type="Pfam" id="PF05199">
    <property type="entry name" value="GMC_oxred_C"/>
    <property type="match status" value="1"/>
</dbReference>
<gene>
    <name evidence="9" type="ORF">CGZ75_15035</name>
</gene>
<evidence type="ECO:0000256" key="5">
    <source>
        <dbReference type="PIRSR" id="PIRSR000137-2"/>
    </source>
</evidence>
<dbReference type="PANTHER" id="PTHR11552:SF147">
    <property type="entry name" value="CHOLINE DEHYDROGENASE, MITOCHONDRIAL"/>
    <property type="match status" value="1"/>
</dbReference>
<protein>
    <submittedName>
        <fullName evidence="9">Oxidoreductase</fullName>
    </submittedName>
</protein>
<keyword evidence="4 5" id="KW-0274">FAD</keyword>
<keyword evidence="10" id="KW-1185">Reference proteome</keyword>
<organism evidence="9 10">
    <name type="scientific">Paenibacillus herberti</name>
    <dbReference type="NCBI Taxonomy" id="1619309"/>
    <lineage>
        <taxon>Bacteria</taxon>
        <taxon>Bacillati</taxon>
        <taxon>Bacillota</taxon>
        <taxon>Bacilli</taxon>
        <taxon>Bacillales</taxon>
        <taxon>Paenibacillaceae</taxon>
        <taxon>Paenibacillus</taxon>
    </lineage>
</organism>
<feature type="region of interest" description="Disordered" evidence="6">
    <location>
        <begin position="569"/>
        <end position="617"/>
    </location>
</feature>
<dbReference type="SUPFAM" id="SSF51905">
    <property type="entry name" value="FAD/NAD(P)-binding domain"/>
    <property type="match status" value="1"/>
</dbReference>
<evidence type="ECO:0000256" key="4">
    <source>
        <dbReference type="ARBA" id="ARBA00022827"/>
    </source>
</evidence>
<dbReference type="GO" id="GO:0050660">
    <property type="term" value="F:flavin adenine dinucleotide binding"/>
    <property type="evidence" value="ECO:0007669"/>
    <property type="project" value="InterPro"/>
</dbReference>
<dbReference type="RefSeq" id="WP_089525095.1">
    <property type="nucleotide sequence ID" value="NZ_NMUQ01000002.1"/>
</dbReference>
<dbReference type="AlphaFoldDB" id="A0A229NWU3"/>
<feature type="domain" description="Glucose-methanol-choline oxidoreductase N-terminal" evidence="7">
    <location>
        <begin position="11"/>
        <end position="326"/>
    </location>
</feature>
<dbReference type="Gene3D" id="3.50.50.60">
    <property type="entry name" value="FAD/NAD(P)-binding domain"/>
    <property type="match status" value="1"/>
</dbReference>
<dbReference type="GO" id="GO:0016614">
    <property type="term" value="F:oxidoreductase activity, acting on CH-OH group of donors"/>
    <property type="evidence" value="ECO:0007669"/>
    <property type="project" value="InterPro"/>
</dbReference>
<evidence type="ECO:0000259" key="8">
    <source>
        <dbReference type="Pfam" id="PF05199"/>
    </source>
</evidence>
<evidence type="ECO:0000256" key="2">
    <source>
        <dbReference type="ARBA" id="ARBA00010790"/>
    </source>
</evidence>
<sequence length="617" mass="68103">MGCRPNKKIVDYIIIGAGTAGGIIAKKLTDNRHTRVLVLEAGTNMTKELSSPNLIESLTNATNNKHSFNVATILEQQIRRQMITGSGRAIGGSSEHNGMYAVRGSSDLYNTWANLSGNPLWSYDKVRPLFKENETYTGATQNPQERGFKGPIFIRQQNIPNNGLIQTLTEATHQVFGIPIEEDYNTGIRDVVSLKAQLTQKTVNGKLVRSSTATGYLNRKIVTQGNELHPNEFGVKDRKLIILAKTTVNKILFKRKGTINIAYGVEFIKNGVCEVRYARKGIIVSAGQFSSVILQRSGIGKPEDLAKVGISTLVNSPNVGYNFQSQYGAGIGIRVETGRLLQVMAADPNDPITLNAFKKEDNPIGGRRLLLLGLPIPFHIPVQDVFVNEWDFDPAKPSNVMSLGISDLNPSSRGIVMIAHSDPEAYPTIDLNPLGNPDDVNFLVEKYMETHQMIVKARQLDPEGIYEVVYPSESIFQLPDTDKRAQLENYVRASYFNYYHFGGQCKMGKTIHEGVVDGFLNVFGTKNLKVADLSIAPILPDGNPSLGAQMIGLNAVRFIRNESRKSCRSRNISGCPTKSKCCRSDRSGKTSHKRSSSCKPTSNNRCRRSGAKRLIKK</sequence>
<dbReference type="PIRSF" id="PIRSF000137">
    <property type="entry name" value="Alcohol_oxidase"/>
    <property type="match status" value="1"/>
</dbReference>
<evidence type="ECO:0000256" key="1">
    <source>
        <dbReference type="ARBA" id="ARBA00001974"/>
    </source>
</evidence>
<comment type="cofactor">
    <cofactor evidence="1 5">
        <name>FAD</name>
        <dbReference type="ChEBI" id="CHEBI:57692"/>
    </cofactor>
</comment>
<dbReference type="InterPro" id="IPR012132">
    <property type="entry name" value="GMC_OxRdtase"/>
</dbReference>
<feature type="domain" description="Glucose-methanol-choline oxidoreductase C-terminal" evidence="8">
    <location>
        <begin position="410"/>
        <end position="552"/>
    </location>
</feature>
<proteinExistence type="inferred from homology"/>
<evidence type="ECO:0000256" key="6">
    <source>
        <dbReference type="SAM" id="MobiDB-lite"/>
    </source>
</evidence>
<comment type="similarity">
    <text evidence="2">Belongs to the GMC oxidoreductase family.</text>
</comment>
<dbReference type="EMBL" id="NMUQ01000002">
    <property type="protein sequence ID" value="OXM14271.1"/>
    <property type="molecule type" value="Genomic_DNA"/>
</dbReference>
<evidence type="ECO:0000256" key="3">
    <source>
        <dbReference type="ARBA" id="ARBA00022630"/>
    </source>
</evidence>
<dbReference type="PANTHER" id="PTHR11552">
    <property type="entry name" value="GLUCOSE-METHANOL-CHOLINE GMC OXIDOREDUCTASE"/>
    <property type="match status" value="1"/>
</dbReference>
<evidence type="ECO:0000313" key="10">
    <source>
        <dbReference type="Proteomes" id="UP000215145"/>
    </source>
</evidence>
<feature type="binding site" evidence="5">
    <location>
        <position position="498"/>
    </location>
    <ligand>
        <name>substrate</name>
    </ligand>
</feature>